<dbReference type="InterPro" id="IPR036882">
    <property type="entry name" value="Alba-like_dom_sf"/>
</dbReference>
<evidence type="ECO:0000256" key="1">
    <source>
        <dbReference type="SAM" id="MobiDB-lite"/>
    </source>
</evidence>
<evidence type="ECO:0000259" key="2">
    <source>
        <dbReference type="Pfam" id="PF01918"/>
    </source>
</evidence>
<feature type="region of interest" description="Disordered" evidence="1">
    <location>
        <begin position="1"/>
        <end position="26"/>
    </location>
</feature>
<dbReference type="SUPFAM" id="SSF82704">
    <property type="entry name" value="AlbA-like"/>
    <property type="match status" value="1"/>
</dbReference>
<evidence type="ECO:0000313" key="4">
    <source>
        <dbReference type="Proteomes" id="UP000038830"/>
    </source>
</evidence>
<reference evidence="4" key="1">
    <citation type="journal article" date="2015" name="J. Biotechnol.">
        <title>The structure of the Cyberlindnera jadinii genome and its relation to Candida utilis analyzed by the occurrence of single nucleotide polymorphisms.</title>
        <authorList>
            <person name="Rupp O."/>
            <person name="Brinkrolf K."/>
            <person name="Buerth C."/>
            <person name="Kunigo M."/>
            <person name="Schneider J."/>
            <person name="Jaenicke S."/>
            <person name="Goesmann A."/>
            <person name="Puehler A."/>
            <person name="Jaeger K.-E."/>
            <person name="Ernst J.F."/>
        </authorList>
    </citation>
    <scope>NUCLEOTIDE SEQUENCE [LARGE SCALE GENOMIC DNA]</scope>
    <source>
        <strain evidence="4">ATCC 18201 / CBS 1600 / BCRC 20928 / JCM 3617 / NBRC 0987 / NRRL Y-1542</strain>
    </source>
</reference>
<dbReference type="GO" id="GO:0003676">
    <property type="term" value="F:nucleic acid binding"/>
    <property type="evidence" value="ECO:0007669"/>
    <property type="project" value="InterPro"/>
</dbReference>
<name>A0A0H5C7Y9_CYBJN</name>
<feature type="domain" description="DNA/RNA-binding protein Alba-like" evidence="2">
    <location>
        <begin position="47"/>
        <end position="102"/>
    </location>
</feature>
<organism evidence="3 4">
    <name type="scientific">Cyberlindnera jadinii (strain ATCC 18201 / CBS 1600 / BCRC 20928 / JCM 3617 / NBRC 0987 / NRRL Y-1542)</name>
    <name type="common">Torula yeast</name>
    <name type="synonym">Candida utilis</name>
    <dbReference type="NCBI Taxonomy" id="983966"/>
    <lineage>
        <taxon>Eukaryota</taxon>
        <taxon>Fungi</taxon>
        <taxon>Dikarya</taxon>
        <taxon>Ascomycota</taxon>
        <taxon>Saccharomycotina</taxon>
        <taxon>Saccharomycetes</taxon>
        <taxon>Phaffomycetales</taxon>
        <taxon>Phaffomycetaceae</taxon>
        <taxon>Cyberlindnera</taxon>
    </lineage>
</organism>
<proteinExistence type="predicted"/>
<gene>
    <name evidence="3" type="ORF">BN1211_4819</name>
</gene>
<sequence length="132" mass="14637">MGVHSLPVSSDQPPQKKRRLASEDASISSVFTLSSSLEASKNHYRSIIVKKGDKVSRRIDTLLKLIADHGAVLVMAQGNGIQKMLTIVEIVKSKLEGENKYEQFNRLDKYDTVVKKNEVIDVKGPQLCSIPC</sequence>
<accession>A0A0H5C7Y9</accession>
<dbReference type="Gene3D" id="3.30.110.20">
    <property type="entry name" value="Alba-like domain"/>
    <property type="match status" value="1"/>
</dbReference>
<dbReference type="Proteomes" id="UP000038830">
    <property type="component" value="Unassembled WGS sequence"/>
</dbReference>
<protein>
    <recommendedName>
        <fullName evidence="2">DNA/RNA-binding protein Alba-like domain-containing protein</fullName>
    </recommendedName>
</protein>
<dbReference type="InterPro" id="IPR002775">
    <property type="entry name" value="DNA/RNA-bd_Alba-like"/>
</dbReference>
<dbReference type="EMBL" id="CDQK01000005">
    <property type="protein sequence ID" value="CEP24102.1"/>
    <property type="molecule type" value="Genomic_DNA"/>
</dbReference>
<dbReference type="AlphaFoldDB" id="A0A0H5C7Y9"/>
<dbReference type="Pfam" id="PF01918">
    <property type="entry name" value="Alba"/>
    <property type="match status" value="1"/>
</dbReference>
<evidence type="ECO:0000313" key="3">
    <source>
        <dbReference type="EMBL" id="CEP24102.1"/>
    </source>
</evidence>